<feature type="compositionally biased region" description="Low complexity" evidence="1">
    <location>
        <begin position="253"/>
        <end position="270"/>
    </location>
</feature>
<feature type="region of interest" description="Disordered" evidence="1">
    <location>
        <begin position="207"/>
        <end position="231"/>
    </location>
</feature>
<sequence>MASSVFLPQGSLLGPPPCLQNSHSSAFRAYGGAREAADLRDSPLFLAAKQALAATQAEAAAAALPYAAPALGPDTTAVAATGPDSGASSGLTEALAAGLQEVAQAGAPRVAGVKLPVTCNDVRGLVFLDQQVVSCFCPACDARVAGGHDRPLFSFTRFERHSGSKAKKWRLSLRIDPGAVPECPPGDAPMPIGQWLDARGVMAWSARAPTRVGPGDSESDSGTHGGGGAPARYLRHAAVTPLGEAGWGGACGPAAPHDAAEGPGAAPAARAPKRERVEAAEAADRTPPGAPRAAWLLGQCAAFRRAAAGEWQQRHAAIFHLVFGVLSQDGERSAFNQHYMPWLNDLGLERLDHEFHTLANYLALARAGAEVGEVHGMIRAYVQAVVSKVAATSLG</sequence>
<accession>A0A1D2A334</accession>
<proteinExistence type="predicted"/>
<dbReference type="InterPro" id="IPR010919">
    <property type="entry name" value="SAND-like_dom_sf"/>
</dbReference>
<feature type="compositionally biased region" description="Basic and acidic residues" evidence="1">
    <location>
        <begin position="272"/>
        <end position="284"/>
    </location>
</feature>
<dbReference type="AlphaFoldDB" id="A0A1D2A334"/>
<name>A0A1D2A334_AUXPR</name>
<evidence type="ECO:0000313" key="2">
    <source>
        <dbReference type="EMBL" id="JAT73395.1"/>
    </source>
</evidence>
<dbReference type="EMBL" id="GDKF01005227">
    <property type="protein sequence ID" value="JAT73395.1"/>
    <property type="molecule type" value="Transcribed_RNA"/>
</dbReference>
<evidence type="ECO:0000256" key="1">
    <source>
        <dbReference type="SAM" id="MobiDB-lite"/>
    </source>
</evidence>
<protein>
    <submittedName>
        <fullName evidence="2">Uncharacterized protein</fullName>
    </submittedName>
</protein>
<gene>
    <name evidence="2" type="ORF">g.19126</name>
</gene>
<organism evidence="2">
    <name type="scientific">Auxenochlorella protothecoides</name>
    <name type="common">Green microalga</name>
    <name type="synonym">Chlorella protothecoides</name>
    <dbReference type="NCBI Taxonomy" id="3075"/>
    <lineage>
        <taxon>Eukaryota</taxon>
        <taxon>Viridiplantae</taxon>
        <taxon>Chlorophyta</taxon>
        <taxon>core chlorophytes</taxon>
        <taxon>Trebouxiophyceae</taxon>
        <taxon>Chlorellales</taxon>
        <taxon>Chlorellaceae</taxon>
        <taxon>Auxenochlorella</taxon>
    </lineage>
</organism>
<reference evidence="2" key="1">
    <citation type="submission" date="2015-08" db="EMBL/GenBank/DDBJ databases">
        <authorList>
            <person name="Babu N.S."/>
            <person name="Beckwith C.J."/>
            <person name="Beseler K.G."/>
            <person name="Brison A."/>
            <person name="Carone J.V."/>
            <person name="Caskin T.P."/>
            <person name="Diamond M."/>
            <person name="Durham M.E."/>
            <person name="Foxe J.M."/>
            <person name="Go M."/>
            <person name="Henderson B.A."/>
            <person name="Jones I.B."/>
            <person name="McGettigan J.A."/>
            <person name="Micheletti S.J."/>
            <person name="Nasrallah M.E."/>
            <person name="Ortiz D."/>
            <person name="Piller C.R."/>
            <person name="Privatt S.R."/>
            <person name="Schneider S.L."/>
            <person name="Sharp S."/>
            <person name="Smith T.C."/>
            <person name="Stanton J.D."/>
            <person name="Ullery H.E."/>
            <person name="Wilson R.J."/>
            <person name="Serrano M.G."/>
            <person name="Buck G."/>
            <person name="Lee V."/>
            <person name="Wang Y."/>
            <person name="Carvalho R."/>
            <person name="Voegtly L."/>
            <person name="Shi R."/>
            <person name="Duckworth R."/>
            <person name="Johnson A."/>
            <person name="Loviza R."/>
            <person name="Walstead R."/>
            <person name="Shah Z."/>
            <person name="Kiflezghi M."/>
            <person name="Wade K."/>
            <person name="Ball S.L."/>
            <person name="Bradley K.W."/>
            <person name="Asai D.J."/>
            <person name="Bowman C.A."/>
            <person name="Russell D.A."/>
            <person name="Pope W.H."/>
            <person name="Jacobs-Sera D."/>
            <person name="Hendrix R.W."/>
            <person name="Hatfull G.F."/>
        </authorList>
    </citation>
    <scope>NUCLEOTIDE SEQUENCE</scope>
</reference>
<dbReference type="Gene3D" id="3.10.390.10">
    <property type="entry name" value="SAND domain-like"/>
    <property type="match status" value="1"/>
</dbReference>
<feature type="region of interest" description="Disordered" evidence="1">
    <location>
        <begin position="253"/>
        <end position="290"/>
    </location>
</feature>